<protein>
    <submittedName>
        <fullName evidence="1">Uncharacterized protein</fullName>
    </submittedName>
</protein>
<dbReference type="EMBL" id="KQ993840">
    <property type="protein sequence ID" value="KZV48599.1"/>
    <property type="molecule type" value="Genomic_DNA"/>
</dbReference>
<sequence>MIAESISLEILDLGEYSSGYAHLHRLALYKISDSKCTPPPSPLHSRRRRAPPAAAANFAGKRSGLVFEEYPFVLISSGLLVQPDEGVSNLVVDRIGVNYRNLPRRAGFLKHRLEPGTSASKVAILKRPMNDDICIVCFSY</sequence>
<proteinExistence type="predicted"/>
<gene>
    <name evidence="1" type="ORF">F511_27918</name>
</gene>
<evidence type="ECO:0000313" key="1">
    <source>
        <dbReference type="EMBL" id="KZV48599.1"/>
    </source>
</evidence>
<name>A0A2Z7CV85_9LAMI</name>
<organism evidence="1 2">
    <name type="scientific">Dorcoceras hygrometricum</name>
    <dbReference type="NCBI Taxonomy" id="472368"/>
    <lineage>
        <taxon>Eukaryota</taxon>
        <taxon>Viridiplantae</taxon>
        <taxon>Streptophyta</taxon>
        <taxon>Embryophyta</taxon>
        <taxon>Tracheophyta</taxon>
        <taxon>Spermatophyta</taxon>
        <taxon>Magnoliopsida</taxon>
        <taxon>eudicotyledons</taxon>
        <taxon>Gunneridae</taxon>
        <taxon>Pentapetalae</taxon>
        <taxon>asterids</taxon>
        <taxon>lamiids</taxon>
        <taxon>Lamiales</taxon>
        <taxon>Gesneriaceae</taxon>
        <taxon>Didymocarpoideae</taxon>
        <taxon>Trichosporeae</taxon>
        <taxon>Loxocarpinae</taxon>
        <taxon>Dorcoceras</taxon>
    </lineage>
</organism>
<dbReference type="Proteomes" id="UP000250235">
    <property type="component" value="Unassembled WGS sequence"/>
</dbReference>
<keyword evidence="2" id="KW-1185">Reference proteome</keyword>
<accession>A0A2Z7CV85</accession>
<evidence type="ECO:0000313" key="2">
    <source>
        <dbReference type="Proteomes" id="UP000250235"/>
    </source>
</evidence>
<reference evidence="1 2" key="1">
    <citation type="journal article" date="2015" name="Proc. Natl. Acad. Sci. U.S.A.">
        <title>The resurrection genome of Boea hygrometrica: A blueprint for survival of dehydration.</title>
        <authorList>
            <person name="Xiao L."/>
            <person name="Yang G."/>
            <person name="Zhang L."/>
            <person name="Yang X."/>
            <person name="Zhao S."/>
            <person name="Ji Z."/>
            <person name="Zhou Q."/>
            <person name="Hu M."/>
            <person name="Wang Y."/>
            <person name="Chen M."/>
            <person name="Xu Y."/>
            <person name="Jin H."/>
            <person name="Xiao X."/>
            <person name="Hu G."/>
            <person name="Bao F."/>
            <person name="Hu Y."/>
            <person name="Wan P."/>
            <person name="Li L."/>
            <person name="Deng X."/>
            <person name="Kuang T."/>
            <person name="Xiang C."/>
            <person name="Zhu J.K."/>
            <person name="Oliver M.J."/>
            <person name="He Y."/>
        </authorList>
    </citation>
    <scope>NUCLEOTIDE SEQUENCE [LARGE SCALE GENOMIC DNA]</scope>
    <source>
        <strain evidence="2">cv. XS01</strain>
    </source>
</reference>
<dbReference type="AlphaFoldDB" id="A0A2Z7CV85"/>